<evidence type="ECO:0000256" key="3">
    <source>
        <dbReference type="ARBA" id="ARBA00022603"/>
    </source>
</evidence>
<evidence type="ECO:0000256" key="2">
    <source>
        <dbReference type="ARBA" id="ARBA00011900"/>
    </source>
</evidence>
<dbReference type="GO" id="GO:0003677">
    <property type="term" value="F:DNA binding"/>
    <property type="evidence" value="ECO:0007669"/>
    <property type="project" value="InterPro"/>
</dbReference>
<keyword evidence="5" id="KW-0949">S-adenosyl-L-methionine</keyword>
<dbReference type="SUPFAM" id="SSF53335">
    <property type="entry name" value="S-adenosyl-L-methionine-dependent methyltransferases"/>
    <property type="match status" value="1"/>
</dbReference>
<dbReference type="InterPro" id="IPR003356">
    <property type="entry name" value="DNA_methylase_A-5"/>
</dbReference>
<reference evidence="11" key="1">
    <citation type="submission" date="2014-09" db="EMBL/GenBank/DDBJ databases">
        <authorList>
            <person name="Illeghems K.G."/>
        </authorList>
    </citation>
    <scope>NUCLEOTIDE SEQUENCE [LARGE SCALE GENOMIC DNA]</scope>
    <source>
        <strain evidence="11">108B</strain>
    </source>
</reference>
<keyword evidence="11" id="KW-1185">Reference proteome</keyword>
<gene>
    <name evidence="10" type="primary">hsdM</name>
    <name evidence="10" type="ORF">ASN_2410</name>
</gene>
<dbReference type="Gene3D" id="3.40.50.150">
    <property type="entry name" value="Vaccinia Virus protein VP39"/>
    <property type="match status" value="1"/>
</dbReference>
<evidence type="ECO:0000256" key="8">
    <source>
        <dbReference type="SAM" id="Coils"/>
    </source>
</evidence>
<keyword evidence="6" id="KW-0680">Restriction system</keyword>
<evidence type="ECO:0000256" key="6">
    <source>
        <dbReference type="ARBA" id="ARBA00022747"/>
    </source>
</evidence>
<comment type="catalytic activity">
    <reaction evidence="7">
        <text>a 2'-deoxyadenosine in DNA + S-adenosyl-L-methionine = an N(6)-methyl-2'-deoxyadenosine in DNA + S-adenosyl-L-homocysteine + H(+)</text>
        <dbReference type="Rhea" id="RHEA:15197"/>
        <dbReference type="Rhea" id="RHEA-COMP:12418"/>
        <dbReference type="Rhea" id="RHEA-COMP:12419"/>
        <dbReference type="ChEBI" id="CHEBI:15378"/>
        <dbReference type="ChEBI" id="CHEBI:57856"/>
        <dbReference type="ChEBI" id="CHEBI:59789"/>
        <dbReference type="ChEBI" id="CHEBI:90615"/>
        <dbReference type="ChEBI" id="CHEBI:90616"/>
        <dbReference type="EC" id="2.1.1.72"/>
    </reaction>
</comment>
<dbReference type="GO" id="GO:0008170">
    <property type="term" value="F:N-methyltransferase activity"/>
    <property type="evidence" value="ECO:0007669"/>
    <property type="project" value="InterPro"/>
</dbReference>
<evidence type="ECO:0000256" key="1">
    <source>
        <dbReference type="ARBA" id="ARBA00006594"/>
    </source>
</evidence>
<dbReference type="PATRIC" id="fig|446692.3.peg.2505"/>
<evidence type="ECO:0000256" key="7">
    <source>
        <dbReference type="ARBA" id="ARBA00047942"/>
    </source>
</evidence>
<dbReference type="EMBL" id="LN606600">
    <property type="protein sequence ID" value="CEF41700.1"/>
    <property type="molecule type" value="Genomic_DNA"/>
</dbReference>
<accession>A0A0U5EWP2</accession>
<evidence type="ECO:0000256" key="4">
    <source>
        <dbReference type="ARBA" id="ARBA00022679"/>
    </source>
</evidence>
<dbReference type="REBASE" id="135731">
    <property type="entry name" value="M.Ase108BORF2410P"/>
</dbReference>
<dbReference type="GO" id="GO:0009307">
    <property type="term" value="P:DNA restriction-modification system"/>
    <property type="evidence" value="ECO:0007669"/>
    <property type="project" value="UniProtKB-KW"/>
</dbReference>
<evidence type="ECO:0000313" key="11">
    <source>
        <dbReference type="Proteomes" id="UP000056109"/>
    </source>
</evidence>
<comment type="similarity">
    <text evidence="1">Belongs to the N(4)/N(6)-methyltransferase family.</text>
</comment>
<keyword evidence="8" id="KW-0175">Coiled coil</keyword>
<feature type="domain" description="DNA methylase adenine-specific" evidence="9">
    <location>
        <begin position="2"/>
        <end position="129"/>
    </location>
</feature>
<keyword evidence="3 10" id="KW-0489">Methyltransferase</keyword>
<sequence length="165" mass="18832">MGVVVPHGVLFRGSSEGRIRQKLIEENLLDAVIGLPEKLFFGTGIPAAILIFRKDRKTKDVLFIDASREFRAGKNQNVLTEENISKIVDTYRARKDVDKYAHLATPDEIKENDYNLNIPRYVDTFEEEEEIDLNAVRTERAEIKAELSKLEAQMDAYLKELGYAS</sequence>
<evidence type="ECO:0000259" key="9">
    <source>
        <dbReference type="Pfam" id="PF02384"/>
    </source>
</evidence>
<protein>
    <recommendedName>
        <fullName evidence="2">site-specific DNA-methyltransferase (adenine-specific)</fullName>
        <ecNumber evidence="2">2.1.1.72</ecNumber>
    </recommendedName>
</protein>
<proteinExistence type="inferred from homology"/>
<dbReference type="AlphaFoldDB" id="A0A0U5EWP2"/>
<dbReference type="Pfam" id="PF02384">
    <property type="entry name" value="N6_Mtase"/>
    <property type="match status" value="1"/>
</dbReference>
<keyword evidence="4 10" id="KW-0808">Transferase</keyword>
<organism evidence="10 11">
    <name type="scientific">Acetobacter senegalensis</name>
    <dbReference type="NCBI Taxonomy" id="446692"/>
    <lineage>
        <taxon>Bacteria</taxon>
        <taxon>Pseudomonadati</taxon>
        <taxon>Pseudomonadota</taxon>
        <taxon>Alphaproteobacteria</taxon>
        <taxon>Acetobacterales</taxon>
        <taxon>Acetobacteraceae</taxon>
        <taxon>Acetobacter</taxon>
    </lineage>
</organism>
<dbReference type="GO" id="GO:0032259">
    <property type="term" value="P:methylation"/>
    <property type="evidence" value="ECO:0007669"/>
    <property type="project" value="UniProtKB-KW"/>
</dbReference>
<dbReference type="GO" id="GO:0009007">
    <property type="term" value="F:site-specific DNA-methyltransferase (adenine-specific) activity"/>
    <property type="evidence" value="ECO:0007669"/>
    <property type="project" value="UniProtKB-EC"/>
</dbReference>
<dbReference type="Proteomes" id="UP000056109">
    <property type="component" value="Chromosome I"/>
</dbReference>
<dbReference type="PANTHER" id="PTHR42933:SF3">
    <property type="entry name" value="TYPE I RESTRICTION ENZYME MJAVIII METHYLASE SUBUNIT"/>
    <property type="match status" value="1"/>
</dbReference>
<dbReference type="PANTHER" id="PTHR42933">
    <property type="entry name" value="SLR6095 PROTEIN"/>
    <property type="match status" value="1"/>
</dbReference>
<dbReference type="EC" id="2.1.1.72" evidence="2"/>
<name>A0A0U5EWP2_9PROT</name>
<dbReference type="InterPro" id="IPR029063">
    <property type="entry name" value="SAM-dependent_MTases_sf"/>
</dbReference>
<evidence type="ECO:0000256" key="5">
    <source>
        <dbReference type="ARBA" id="ARBA00022691"/>
    </source>
</evidence>
<dbReference type="KEGG" id="asz:ASN_2410"/>
<feature type="coiled-coil region" evidence="8">
    <location>
        <begin position="126"/>
        <end position="160"/>
    </location>
</feature>
<dbReference type="InterPro" id="IPR051537">
    <property type="entry name" value="DNA_Adenine_Mtase"/>
</dbReference>
<evidence type="ECO:0000313" key="10">
    <source>
        <dbReference type="EMBL" id="CEF41700.1"/>
    </source>
</evidence>